<evidence type="ECO:0000313" key="4">
    <source>
        <dbReference type="Proteomes" id="UP000054845"/>
    </source>
</evidence>
<dbReference type="PANTHER" id="PTHR32251:SF23">
    <property type="entry name" value="3-OXO-5-ALPHA-STEROID 4-DEHYDROGENASE (DUF1295)"/>
    <property type="match status" value="1"/>
</dbReference>
<name>A0A0P1BKW5_9BASI</name>
<dbReference type="GO" id="GO:0016020">
    <property type="term" value="C:membrane"/>
    <property type="evidence" value="ECO:0007669"/>
    <property type="project" value="TreeGrafter"/>
</dbReference>
<dbReference type="AlphaFoldDB" id="A0A0P1BKW5"/>
<evidence type="ECO:0000256" key="2">
    <source>
        <dbReference type="SAM" id="Phobius"/>
    </source>
</evidence>
<dbReference type="Proteomes" id="UP000054845">
    <property type="component" value="Unassembled WGS sequence"/>
</dbReference>
<keyword evidence="2" id="KW-0812">Transmembrane</keyword>
<dbReference type="Gene3D" id="1.20.120.1630">
    <property type="match status" value="1"/>
</dbReference>
<organism evidence="3 4">
    <name type="scientific">Ceraceosorus bombacis</name>
    <dbReference type="NCBI Taxonomy" id="401625"/>
    <lineage>
        <taxon>Eukaryota</taxon>
        <taxon>Fungi</taxon>
        <taxon>Dikarya</taxon>
        <taxon>Basidiomycota</taxon>
        <taxon>Ustilaginomycotina</taxon>
        <taxon>Exobasidiomycetes</taxon>
        <taxon>Ceraceosorales</taxon>
        <taxon>Ceraceosoraceae</taxon>
        <taxon>Ceraceosorus</taxon>
    </lineage>
</organism>
<keyword evidence="2" id="KW-1133">Transmembrane helix</keyword>
<feature type="transmembrane region" description="Helical" evidence="2">
    <location>
        <begin position="330"/>
        <end position="347"/>
    </location>
</feature>
<feature type="transmembrane region" description="Helical" evidence="2">
    <location>
        <begin position="223"/>
        <end position="244"/>
    </location>
</feature>
<feature type="region of interest" description="Disordered" evidence="1">
    <location>
        <begin position="262"/>
        <end position="288"/>
    </location>
</feature>
<sequence>MVLTPPHPALDINEVAIPALANFWSSFTAHFPSALSFFSPAVQSKWYATADPLHSAVVICAAFSTYCYVMQEITGNASQVDGLWTFLPVIYTFHFTFQRAIGHWLQPPSPVTSFFQKSAAPVSAFDLIEPRLLLIFGLQVLWSARLTFNAVRRGMFKKGEEDYRWPLLRASMSRVAWEIFTLTFIAIAQNILLALTAAPSYLILTATSGKFKNSPLPNPPSSLGVGDWAIAALLVLNLVIQFFADQQQWEYQNFKRGKDKYGKSLNASKDGKSSLVKPSASKGPLAQDGTVSAAKGITSGPYTPQDAQRGFVTKGLWAFSRHPNFACEQTTWWILYLYVPLTFLPSSPATSVLRYTATYALISPLLMNILFFASTIYSESVSAGKYPAYADYQKRVGMFLPLDTAVRSIYFAFLAGGETKKVVEENVWGTPTKDVVKKQ</sequence>
<keyword evidence="2" id="KW-0472">Membrane</keyword>
<feature type="transmembrane region" description="Helical" evidence="2">
    <location>
        <begin position="359"/>
        <end position="377"/>
    </location>
</feature>
<accession>A0A0P1BKW5</accession>
<protein>
    <submittedName>
        <fullName evidence="3">Predicted steroid reductase</fullName>
    </submittedName>
</protein>
<dbReference type="PANTHER" id="PTHR32251">
    <property type="entry name" value="3-OXO-5-ALPHA-STEROID 4-DEHYDROGENASE"/>
    <property type="match status" value="1"/>
</dbReference>
<evidence type="ECO:0000256" key="1">
    <source>
        <dbReference type="SAM" id="MobiDB-lite"/>
    </source>
</evidence>
<reference evidence="3 4" key="1">
    <citation type="submission" date="2014-09" db="EMBL/GenBank/DDBJ databases">
        <authorList>
            <person name="Magalhaes I.L.F."/>
            <person name="Oliveira U."/>
            <person name="Santos F.R."/>
            <person name="Vidigal T.H.D.A."/>
            <person name="Brescovit A.D."/>
            <person name="Santos A.J."/>
        </authorList>
    </citation>
    <scope>NUCLEOTIDE SEQUENCE [LARGE SCALE GENOMIC DNA]</scope>
</reference>
<dbReference type="InterPro" id="IPR010721">
    <property type="entry name" value="UstE-like"/>
</dbReference>
<proteinExistence type="predicted"/>
<dbReference type="OrthoDB" id="201504at2759"/>
<keyword evidence="4" id="KW-1185">Reference proteome</keyword>
<dbReference type="Pfam" id="PF06966">
    <property type="entry name" value="DUF1295"/>
    <property type="match status" value="1"/>
</dbReference>
<evidence type="ECO:0000313" key="3">
    <source>
        <dbReference type="EMBL" id="CEH17319.1"/>
    </source>
</evidence>
<feature type="transmembrane region" description="Helical" evidence="2">
    <location>
        <begin position="179"/>
        <end position="203"/>
    </location>
</feature>
<dbReference type="EMBL" id="CCYA01000254">
    <property type="protein sequence ID" value="CEH17319.1"/>
    <property type="molecule type" value="Genomic_DNA"/>
</dbReference>